<sequence length="178" mass="20783">MINLEKINTGSDLYTWSEKLWLDSFPEIERRDTALQRLNTDTCPIFNYNVAISENRPVGLFTYWDFEKFIYCEHFATDKSLRGKGYGSEILKKVISKTCKPLVLEVEYPENETSRRRIEFYKRAGLRVWETQKYVQPPYRKGGESLPLLLMATDGLEESSDFPKVMSVIHSNVYGVDM</sequence>
<organism evidence="1 2">
    <name type="scientific">Muribaculum caecicola</name>
    <dbReference type="NCBI Taxonomy" id="3038144"/>
    <lineage>
        <taxon>Bacteria</taxon>
        <taxon>Pseudomonadati</taxon>
        <taxon>Bacteroidota</taxon>
        <taxon>Bacteroidia</taxon>
        <taxon>Bacteroidales</taxon>
        <taxon>Muribaculaceae</taxon>
        <taxon>Muribaculum</taxon>
    </lineage>
</organism>
<reference evidence="1" key="1">
    <citation type="submission" date="2019-04" db="EMBL/GenBank/DDBJ databases">
        <title>Microbes associate with the intestines of laboratory mice.</title>
        <authorList>
            <person name="Navarre W."/>
            <person name="Wong E."/>
            <person name="Huang K.C."/>
            <person name="Tropini C."/>
            <person name="Ng K."/>
            <person name="Yu B."/>
        </authorList>
    </citation>
    <scope>NUCLEOTIDE SEQUENCE</scope>
    <source>
        <strain evidence="1">NM86_A22</strain>
    </source>
</reference>
<name>A0AC61S6B6_9BACT</name>
<evidence type="ECO:0000313" key="1">
    <source>
        <dbReference type="EMBL" id="THG53570.1"/>
    </source>
</evidence>
<gene>
    <name evidence="1" type="ORF">E5990_04295</name>
</gene>
<accession>A0AC61S6B6</accession>
<protein>
    <submittedName>
        <fullName evidence="1">GNAT family N-acetyltransferase</fullName>
    </submittedName>
</protein>
<proteinExistence type="predicted"/>
<keyword evidence="2" id="KW-1185">Reference proteome</keyword>
<dbReference type="EMBL" id="SSTG01000034">
    <property type="protein sequence ID" value="THG53570.1"/>
    <property type="molecule type" value="Genomic_DNA"/>
</dbReference>
<comment type="caution">
    <text evidence="1">The sequence shown here is derived from an EMBL/GenBank/DDBJ whole genome shotgun (WGS) entry which is preliminary data.</text>
</comment>
<dbReference type="Proteomes" id="UP000305401">
    <property type="component" value="Unassembled WGS sequence"/>
</dbReference>
<evidence type="ECO:0000313" key="2">
    <source>
        <dbReference type="Proteomes" id="UP000305401"/>
    </source>
</evidence>